<dbReference type="EMBL" id="JAODUP010000465">
    <property type="protein sequence ID" value="KAK2149142.1"/>
    <property type="molecule type" value="Genomic_DNA"/>
</dbReference>
<dbReference type="PROSITE" id="PS50008">
    <property type="entry name" value="PIPLC_Y_DOMAIN"/>
    <property type="match status" value="1"/>
</dbReference>
<feature type="domain" description="C2" evidence="4">
    <location>
        <begin position="699"/>
        <end position="827"/>
    </location>
</feature>
<dbReference type="GO" id="GO:0048015">
    <property type="term" value="P:phosphatidylinositol-mediated signaling"/>
    <property type="evidence" value="ECO:0007669"/>
    <property type="project" value="TreeGrafter"/>
</dbReference>
<dbReference type="SUPFAM" id="SSF49562">
    <property type="entry name" value="C2 domain (Calcium/lipid-binding domain, CaLB)"/>
    <property type="match status" value="1"/>
</dbReference>
<keyword evidence="1" id="KW-0807">Transducer</keyword>
<feature type="region of interest" description="Disordered" evidence="3">
    <location>
        <begin position="511"/>
        <end position="554"/>
    </location>
</feature>
<dbReference type="PRINTS" id="PR00390">
    <property type="entry name" value="PHPHLIPASEC"/>
</dbReference>
<dbReference type="Proteomes" id="UP001208570">
    <property type="component" value="Unassembled WGS sequence"/>
</dbReference>
<dbReference type="Pfam" id="PF00387">
    <property type="entry name" value="PI-PLC-Y"/>
    <property type="match status" value="1"/>
</dbReference>
<dbReference type="InterPro" id="IPR001711">
    <property type="entry name" value="PLipase_C_Pinositol-sp_Y"/>
</dbReference>
<feature type="domain" description="PI-PLC Y-box" evidence="5">
    <location>
        <begin position="585"/>
        <end position="701"/>
    </location>
</feature>
<keyword evidence="2" id="KW-0378">Hydrolase</keyword>
<feature type="compositionally biased region" description="Acidic residues" evidence="3">
    <location>
        <begin position="512"/>
        <end position="526"/>
    </location>
</feature>
<dbReference type="GO" id="GO:0004435">
    <property type="term" value="F:phosphatidylinositol-4,5-bisphosphate phospholipase C activity"/>
    <property type="evidence" value="ECO:0007669"/>
    <property type="project" value="UniProtKB-EC"/>
</dbReference>
<dbReference type="Gene3D" id="2.60.40.150">
    <property type="entry name" value="C2 domain"/>
    <property type="match status" value="1"/>
</dbReference>
<dbReference type="SMART" id="SM00239">
    <property type="entry name" value="C2"/>
    <property type="match status" value="1"/>
</dbReference>
<dbReference type="InterPro" id="IPR000909">
    <property type="entry name" value="PLipase_C_PInositol-sp_X_dom"/>
</dbReference>
<dbReference type="PANTHER" id="PTHR10336">
    <property type="entry name" value="PHOSPHOINOSITIDE-SPECIFIC PHOSPHOLIPASE C FAMILY PROTEIN"/>
    <property type="match status" value="1"/>
</dbReference>
<dbReference type="EC" id="3.1.4.11" evidence="2"/>
<evidence type="ECO:0000256" key="1">
    <source>
        <dbReference type="ARBA" id="ARBA00023224"/>
    </source>
</evidence>
<dbReference type="SMART" id="SM00148">
    <property type="entry name" value="PLCXc"/>
    <property type="match status" value="1"/>
</dbReference>
<dbReference type="InterPro" id="IPR000008">
    <property type="entry name" value="C2_dom"/>
</dbReference>
<sequence length="841" mass="95658">MTLEPTTNSWTIEDHSRVSTNTEPTDDNLTKCLAQGAQLTMTALIHVLDYVLNPGVILIRIVSGVLFYRLSRRGVDHSVLLKAASLLEIVAFILWHLLPNSLSAVVSLYGSFYVYRKLFDKKITVNDNAQIITEADISDTLRDVNPSLKFDAIQDGEVFRISTFLQYVVHSGERRNAEDPERYYHQGIPLGEISAAYSGYQDDVIRIITALGSNSRLCFYVTLTDESTTITFIARDSQTRDQWLSVIQLFCTTIQNVKALWLKKARTRAGVSTDNGAVQLEQLDRIMTAAGRLVDKSYLTELLKVACHKKLSVSKTHSKSGQSDSIIEDDIISKVFDIATFRPEIEIIFEKLLRKHNNNKVLDVSSFCQFLREDQEEVDVDINTTKSILRQYETVSPTLRLTTVVDTWDGPNNEPVIYHGRTLTSKILFKDVITAVRDHAFSVSDYPVILSFENHCSVEQQKVMAGHLLNILGDKLYMKSIPEDEKQYPSPEYLKGYVIVKYKKLKTGQDLAYDEDDDSSEDELSDGESAIYPFDDDNDDRDDDGDDEDTQKKGSIKSLIDVMKGIKNKKGDKKKDEIPKIAQELSDLVIYCQSVRFKGFETAKEKNHYYEMSSIGEKKATKLLKEDPLSFIEYNIRQMCRIYPGGNRIDSSNYNPHQLWNVGSQMVALNFQTSDRPMRLYHGMFMDNGGCGYILKPEFLRKVEAGFDPRGPFVKYRSLTITLISGYQLPYTSEKHIRTDRCLSVTVRVSGVDPDCAKEKTKPVKNNGFHVIWNETLKFKVHVPELALIQFAVKENDIFLGQNTMPVRCIRQGYRNVPLYSKSSTPIPHASLFVNIKFTEE</sequence>
<dbReference type="SUPFAM" id="SSF47473">
    <property type="entry name" value="EF-hand"/>
    <property type="match status" value="1"/>
</dbReference>
<feature type="compositionally biased region" description="Acidic residues" evidence="3">
    <location>
        <begin position="534"/>
        <end position="549"/>
    </location>
</feature>
<dbReference type="Gene3D" id="3.20.20.190">
    <property type="entry name" value="Phosphatidylinositol (PI) phosphodiesterase"/>
    <property type="match status" value="1"/>
</dbReference>
<dbReference type="Pfam" id="PF00168">
    <property type="entry name" value="C2"/>
    <property type="match status" value="1"/>
</dbReference>
<protein>
    <recommendedName>
        <fullName evidence="2">Phosphoinositide phospholipase C</fullName>
        <ecNumber evidence="2">3.1.4.11</ecNumber>
    </recommendedName>
</protein>
<keyword evidence="2" id="KW-0442">Lipid degradation</keyword>
<evidence type="ECO:0000313" key="7">
    <source>
        <dbReference type="Proteomes" id="UP001208570"/>
    </source>
</evidence>
<comment type="catalytic activity">
    <reaction evidence="2">
        <text>a 1,2-diacyl-sn-glycero-3-phospho-(1D-myo-inositol-4,5-bisphosphate) + H2O = 1D-myo-inositol 1,4,5-trisphosphate + a 1,2-diacyl-sn-glycerol + H(+)</text>
        <dbReference type="Rhea" id="RHEA:33179"/>
        <dbReference type="ChEBI" id="CHEBI:15377"/>
        <dbReference type="ChEBI" id="CHEBI:15378"/>
        <dbReference type="ChEBI" id="CHEBI:17815"/>
        <dbReference type="ChEBI" id="CHEBI:58456"/>
        <dbReference type="ChEBI" id="CHEBI:203600"/>
        <dbReference type="EC" id="3.1.4.11"/>
    </reaction>
</comment>
<dbReference type="PROSITE" id="PS50004">
    <property type="entry name" value="C2"/>
    <property type="match status" value="1"/>
</dbReference>
<reference evidence="6" key="1">
    <citation type="journal article" date="2023" name="Mol. Biol. Evol.">
        <title>Third-Generation Sequencing Reveals the Adaptive Role of the Epigenome in Three Deep-Sea Polychaetes.</title>
        <authorList>
            <person name="Perez M."/>
            <person name="Aroh O."/>
            <person name="Sun Y."/>
            <person name="Lan Y."/>
            <person name="Juniper S.K."/>
            <person name="Young C.R."/>
            <person name="Angers B."/>
            <person name="Qian P.Y."/>
        </authorList>
    </citation>
    <scope>NUCLEOTIDE SEQUENCE</scope>
    <source>
        <strain evidence="6">P08H-3</strain>
    </source>
</reference>
<dbReference type="InterPro" id="IPR035892">
    <property type="entry name" value="C2_domain_sf"/>
</dbReference>
<evidence type="ECO:0000256" key="2">
    <source>
        <dbReference type="RuleBase" id="RU361133"/>
    </source>
</evidence>
<dbReference type="AlphaFoldDB" id="A0AAD9J9L0"/>
<comment type="caution">
    <text evidence="6">The sequence shown here is derived from an EMBL/GenBank/DDBJ whole genome shotgun (WGS) entry which is preliminary data.</text>
</comment>
<dbReference type="SMART" id="SM00149">
    <property type="entry name" value="PLCYc"/>
    <property type="match status" value="1"/>
</dbReference>
<dbReference type="SUPFAM" id="SSF51695">
    <property type="entry name" value="PLC-like phosphodiesterases"/>
    <property type="match status" value="1"/>
</dbReference>
<dbReference type="PROSITE" id="PS50007">
    <property type="entry name" value="PIPLC_X_DOMAIN"/>
    <property type="match status" value="1"/>
</dbReference>
<gene>
    <name evidence="6" type="ORF">LSH36_465g02065</name>
</gene>
<dbReference type="InterPro" id="IPR017946">
    <property type="entry name" value="PLC-like_Pdiesterase_TIM-brl"/>
</dbReference>
<dbReference type="GO" id="GO:0051209">
    <property type="term" value="P:release of sequestered calcium ion into cytosol"/>
    <property type="evidence" value="ECO:0007669"/>
    <property type="project" value="TreeGrafter"/>
</dbReference>
<dbReference type="GO" id="GO:0046488">
    <property type="term" value="P:phosphatidylinositol metabolic process"/>
    <property type="evidence" value="ECO:0007669"/>
    <property type="project" value="TreeGrafter"/>
</dbReference>
<proteinExistence type="predicted"/>
<evidence type="ECO:0000259" key="4">
    <source>
        <dbReference type="PROSITE" id="PS50004"/>
    </source>
</evidence>
<dbReference type="InterPro" id="IPR011992">
    <property type="entry name" value="EF-hand-dom_pair"/>
</dbReference>
<evidence type="ECO:0000256" key="3">
    <source>
        <dbReference type="SAM" id="MobiDB-lite"/>
    </source>
</evidence>
<keyword evidence="7" id="KW-1185">Reference proteome</keyword>
<keyword evidence="2" id="KW-0443">Lipid metabolism</keyword>
<dbReference type="GO" id="GO:0016042">
    <property type="term" value="P:lipid catabolic process"/>
    <property type="evidence" value="ECO:0007669"/>
    <property type="project" value="UniProtKB-KW"/>
</dbReference>
<evidence type="ECO:0000259" key="5">
    <source>
        <dbReference type="PROSITE" id="PS50008"/>
    </source>
</evidence>
<dbReference type="Pfam" id="PF00388">
    <property type="entry name" value="PI-PLC-X"/>
    <property type="match status" value="1"/>
</dbReference>
<dbReference type="InterPro" id="IPR001192">
    <property type="entry name" value="PI-PLC_fam"/>
</dbReference>
<evidence type="ECO:0000313" key="6">
    <source>
        <dbReference type="EMBL" id="KAK2149142.1"/>
    </source>
</evidence>
<dbReference type="PANTHER" id="PTHR10336:SF80">
    <property type="entry name" value="C2 DOMAIN-CONTAINING PROTEIN"/>
    <property type="match status" value="1"/>
</dbReference>
<dbReference type="CDD" id="cd00275">
    <property type="entry name" value="C2_PLC_like"/>
    <property type="match status" value="1"/>
</dbReference>
<name>A0AAD9J9L0_9ANNE</name>
<organism evidence="6 7">
    <name type="scientific">Paralvinella palmiformis</name>
    <dbReference type="NCBI Taxonomy" id="53620"/>
    <lineage>
        <taxon>Eukaryota</taxon>
        <taxon>Metazoa</taxon>
        <taxon>Spiralia</taxon>
        <taxon>Lophotrochozoa</taxon>
        <taxon>Annelida</taxon>
        <taxon>Polychaeta</taxon>
        <taxon>Sedentaria</taxon>
        <taxon>Canalipalpata</taxon>
        <taxon>Terebellida</taxon>
        <taxon>Terebelliformia</taxon>
        <taxon>Alvinellidae</taxon>
        <taxon>Paralvinella</taxon>
    </lineage>
</organism>
<accession>A0AAD9J9L0</accession>